<proteinExistence type="predicted"/>
<dbReference type="AlphaFoldDB" id="M2TL27"/>
<reference evidence="2 3" key="1">
    <citation type="journal article" date="2013" name="Genome Announc.">
        <title>Draft Genome Sequence of Strain JLT2015T, Belonging to the Family Sphingomonadaceae of the Alphaproteobacteria.</title>
        <authorList>
            <person name="Tang K."/>
            <person name="Liu K."/>
            <person name="Li S."/>
            <person name="Jiao N."/>
        </authorList>
    </citation>
    <scope>NUCLEOTIDE SEQUENCE [LARGE SCALE GENOMIC DNA]</scope>
    <source>
        <strain evidence="2 3">JLT2015</strain>
    </source>
</reference>
<sequence>MRSQNLTDLGFDDQQYFGQTDLQIAAICWLAHMKIFQDLIDRLGSARVRTLDSETTVEMPHQVLESALIFLGLDVPEDVRDDIVRKGAFRKHSKSGDAFSREERRIEQSKGDAPHADEIEKVSLWAHQIAERNAIPLRPQASLL</sequence>
<evidence type="ECO:0000313" key="3">
    <source>
        <dbReference type="Proteomes" id="UP000011717"/>
    </source>
</evidence>
<evidence type="ECO:0000256" key="1">
    <source>
        <dbReference type="SAM" id="MobiDB-lite"/>
    </source>
</evidence>
<name>M2TL27_9SPHN</name>
<evidence type="ECO:0000313" key="2">
    <source>
        <dbReference type="EMBL" id="EMD82346.1"/>
    </source>
</evidence>
<protein>
    <submittedName>
        <fullName evidence="2">Uncharacterized protein</fullName>
    </submittedName>
</protein>
<dbReference type="Proteomes" id="UP000011717">
    <property type="component" value="Unassembled WGS sequence"/>
</dbReference>
<organism evidence="2 3">
    <name type="scientific">Pacificimonas flava</name>
    <dbReference type="NCBI Taxonomy" id="1234595"/>
    <lineage>
        <taxon>Bacteria</taxon>
        <taxon>Pseudomonadati</taxon>
        <taxon>Pseudomonadota</taxon>
        <taxon>Alphaproteobacteria</taxon>
        <taxon>Sphingomonadales</taxon>
        <taxon>Sphingosinicellaceae</taxon>
        <taxon>Pacificimonas</taxon>
    </lineage>
</organism>
<gene>
    <name evidence="2" type="ORF">C725_2384</name>
</gene>
<keyword evidence="3" id="KW-1185">Reference proteome</keyword>
<feature type="compositionally biased region" description="Basic and acidic residues" evidence="1">
    <location>
        <begin position="99"/>
        <end position="115"/>
    </location>
</feature>
<feature type="region of interest" description="Disordered" evidence="1">
    <location>
        <begin position="93"/>
        <end position="115"/>
    </location>
</feature>
<dbReference type="Gene3D" id="3.40.50.300">
    <property type="entry name" value="P-loop containing nucleotide triphosphate hydrolases"/>
    <property type="match status" value="1"/>
</dbReference>
<dbReference type="EMBL" id="AMRV01000008">
    <property type="protein sequence ID" value="EMD82346.1"/>
    <property type="molecule type" value="Genomic_DNA"/>
</dbReference>
<dbReference type="InterPro" id="IPR027417">
    <property type="entry name" value="P-loop_NTPase"/>
</dbReference>
<comment type="caution">
    <text evidence="2">The sequence shown here is derived from an EMBL/GenBank/DDBJ whole genome shotgun (WGS) entry which is preliminary data.</text>
</comment>
<accession>M2TL27</accession>